<dbReference type="GO" id="GO:0004677">
    <property type="term" value="F:DNA-dependent protein kinase activity"/>
    <property type="evidence" value="ECO:0007669"/>
    <property type="project" value="InterPro"/>
</dbReference>
<dbReference type="InterPro" id="IPR045581">
    <property type="entry name" value="DNAPKcs_CC5"/>
</dbReference>
<keyword evidence="3" id="KW-0808">Transferase</keyword>
<sequence length="4023" mass="461420">MSQVSRIEDLLHELNECRKKTLLKSSKVPRISRTSDPASLATGITVLAMSEVPDNELDTLPPVLFHPEYGILCIIGIGGNEQKQDFLKAQLTLLDFLAYFIPKAGLSLQPYWDSIKKCCLKLSFTKSARLRNAAINVISALINAKKNGLDITVLVCKDLYEHFAKEFTLSASHVPLSTKGKVIILLGSIGKFYPDALDERKAHTYLGWCIDDLDKELFKNEISNNQYIADILEGLTAFISSPLYPSVSDSLDSEKLYKAVLALLNMPEDLTRYAAPRAVLELIANHMNIFGKYLVKDSKLIYMYLATLGNSKNKDIAKSAHLAMESFLEQVAASLSKSATKSEEGQEILKFLLEKLFNTIDAKQTETWFTGLSMIIRSIGYFAKACTIYTSPKEVKELYETLIEKSGWFYSDENRYKARLIRYIPPFVQTLCQFCHAMDVIPDSIMVTITKLMNLYIVNYTRQYHAYRASGKEATQDLLWMLYEKGEGTLKRFAEKFFYNAMMCTSSNKYTLQEYNAAYLIFYGFWRAILNQEGREDKFSRVDKASRKHFADILYDEFLNTFLRIVKTFNLEVKKIENGDENIQEAEEEGQIITPTLNSLVPVNEEDFVLFQNLVDFWCYLIPYLNNERMASCIYIVETNLIELSGKHPLVSGIYKMIATVLSTSEKLGIFNGYKEVYMKEQQERSDIVFMSTETQTYTYSAFVDLRRYLKEVWHRLQQYKDELLASCLRLVLACPREFFEISELVPPMQTALRLGLSYSPLATTAMDAFEKLFESGTEISEDLIHVSALLPLMNEYLMLDLRANSKINFKGRRYRHIRPATIKAQQKSQDRMLPEFHKPWAEFEVLQETQLRMMRSLGRLGGLNKLMLTPQGPEDSIQRGHKSHSGLNDQEAVRDTSISQLLAWDSNRNLKLCIPFPNANIELTLDELLPRICELAELSPDRQTKVAACELLHGIVLVMVGRNAFEKRSRHQKEESQYHKIYTQIFPVILRLAIDSDQISRAMFRSLTPQLIHWLTDNSQSESPETITLLQVCIDATCSTNAGLCDYGADCLYEFAKSSSQRSGKHSKEVPMNIKSLLNRLHALASHPSASKRLAAALIFNRIYPLFQEEYDLVNEYTLELFGRFMLSLRLAEDDHPSIGTQEQTKTAISNIKETLRKHISMFLNESPVRRPFVTLEKTDLAYAVEWSFRESAQPQKEYSNACMEFFDQFVTLASNVSAKEWLEKQQSKTNAFVTDIYETSRLKNSSNSKSMRVSSYILWIRQLNCAMNGYTWLIEREILDSKKLFQDETSVLLSTLIFFVENPPHRVIENWKTENSSNRSKVKALYAYGVFRLCAFLHSIVYVGGHESISILEKSGLLLSSGMARMIAEMLLLPKRIIEPLHTEQGGLLAHVNYKIIQNMLKSLLYQMKGKASIEFTHSFAAAIASVLQLSGVDLNDLELDQASLSDIQQKVEGIKILQLSGLLDIVCKELHKRGANVDSAADYCCQLLDKFIELCSTDEPTWIDILGNILKIAFNQKGLATSQGSALLGLTGVLSQKTHTEKLTIYQKYSDYINYCISSNIIEFAPIIIAQIKDEFTCDVVLGLFDYLKTCQSEYWNIMKTFLQNLTTGTTFLKDLFYAWKNTAHLKDLVTIFKRIFEAYPKIMSTVKDTPIFDIFCDALYSFLDIDQPLSLNSEAFDILPMYLCLESPKINKQIEENVAEILKLRAVSSNDISMKTQAFCEYMDALYKLLDDISVHQTRSLFKIVIPIIIQDNYIQSKIMKLKVDSATHEMALQDFDDATQFCFSYFKDPKLEDNARKNALDITISMLSVVPEDQILSFYKKNIIYIMENIIKEDPQNEEEQNATHTNCSVDNVYGATSEVAIEWEKYRNKSAGGKLMSIDLVRAANRVKLQKHEDCAENDLAANKHLFYRQTAYNTIAAAVMRTQTAESFYVGFLFQDKPNEPLWTSIIPINQKLSLTAQLRQYFKSRQLKGFDDSPDITYSISSLSKSSLSTASFSEMFGIVQNFKHGYSGLDNYIETDLNNEDTQNPEIGDVSTRPLEIEMDQFNLNPCMEYLVELIWILHTKITPPSKDNNDMPAWMANMHTDFNARGNVPISPERTPIAIKLTFAKIIMNCPEAFENYATHWIRPLIKLVTEGEEYGEPMNYFVRDICTVIVFWREKAKLTDSVEDRYILFAFLRYLMQHVFHEDLYIRNENIRIVKEVFDCWHSKMIIPTREIYNQISNPEISSPIIQTGLILAQIVLSHGINPFYSGPEVDLEGLTKIAFFSKLVDIISNTYVCNYGDAAEVSGLALKYLKEKEPPIASFIREKLVEQLQISQKSYDKLVVCLHRIIPHDKDVCSPFIEKVVWILPLITGPRYPLALEILATCSDMAHNVFQSLQSNGLLERLQFKTYAVQIKTLQLLNEIAENLIGEEVKYAVDRLTPVILENVNIDCRTTYYSFLKRVYSTTELTIVLKAHCRAHLIRGLMDSDKSIQEDIVSFLQNQHNMTADIYKRLQIVLRYLLFFILKDIIYNYNNASKESDDYSKPVFDKPLPDARFNDKYQKINTSWQKNLSMVPLFVKVQDLPEVDISKIASDVKETQRVLAYGPIESDEIPTYSTFTQSFNLPENNPDDIILNENYGEDFHTTELLSTPMKRRELMYNQLHRILPESATSKSPVFLRHKQEKLHIRLERYQAFQKKARERKLTMYRNYRIGELPDIQIKYMELIDPLQALARKDNEIARLLHTNLVVSISNYADNNKSITGYVSEIMSTVRENLEKSTMFFSPTVGSFLRVSFELDANCIDSSLINLVSEKSFNQHIGIALVEKQVEIEEVSEREKQRDKVLRCLHIETKKPRTGYENKLRDTKLKWINLATMYKSIDEPEFFQSIYKINVATEKLPKEAIDFEVRGDYETAIKKYTESFNKLKQNTDTREVSVWAQEQLKCHENLTQWEEIGKSVKSVLKDGDYNSLWDSDIQDPYLRYFVRTFTKIRKGIHDEDGQLVPWTSNNPNPLFEFISSAIRSPKKSNYLIHSHPCDISLASIYKRDYHKARQYIANAYTTLLSLWTSLHPLAHVTRLSKLAVLHRTVELEDFLNVMADNQKSNGDFESLQKYINSLSARYPDHILDPMDAWDDIIEARLVFIDHLENLTDSSEDGYDIRPYFFKGRKQFLKEMTSAAKQQNNFSVAINRFQRLENLGMSPLEKVHSSMQITLQLASFSNDITTRMELITNALGKIMRRQELEGSSQEHYAEYLITTAKAFEMARIELQTVPSVYSEILKSTQVSNILDKRNFKDAKMVANHFTKSGYAALRDAYSVSIEGSSMQSECYWNLGEYCDNALRSNLNGTTKILAIQYSKVVIDSYFKAMDRGNKHAIERLPRLLEIIELSPVTGEDFKLAAESFGATWVYIRWIPQLVALLGSSLAEYVFPALVKMSKSYPNALYYPFQISREQFGIKDKLVSESQERILAIKDIIYSPLIEEFTTELRRLTNPEHITKDFIDFVRAISKGEDINPDIIESEFKQFDELVLNPSNKRMGKISKAFAVKHASQLREFMGSNGKKIAKMSEKEAEKMRVYFNNYITNEKLPGSPNLLQSYSPWLSDFQSTNYEEDIEIPGQYTGLGIPHPEHHAKVASFEENIMVLQSLRKPKKICIYGSDEKEYNFLVKGGEDLRLDQRIQQLFTVMNEMIRKNTFCARQDISVTTYKVIPMASSIGMIEWLDNTKTLKSCIEEQLGDKKALTKAYNEYRSYVASFKGNLMGYLNLFKAPRSDVVGRFQRIQALFEKDILKKYLFKMAASPEAFLFIRKDFAHSFSAICIVGYLLVRVSLVLKICSGRLICIDFGYAFGAASELLPVPEIIPFRLTNQLVGVLQPLGVSGVLEVAMTNILQAIQKDTQILLNTMNVFIKEPLLDWKRAAKKQAVSQKNTSKATDSASLPLSNKDTSEWYPQQKLENARRKLTGENPTTIVLSELAMGHKDKYYYSGLETVVRGSPLLNMRAKTGTVCQNTKEQVQCLLDLATDPNILGRMWVGWASYL</sequence>
<evidence type="ECO:0000256" key="1">
    <source>
        <dbReference type="ARBA" id="ARBA00004604"/>
    </source>
</evidence>
<dbReference type="RefSeq" id="XP_018298371.1">
    <property type="nucleotide sequence ID" value="XM_018440796.1"/>
</dbReference>
<organism evidence="11 12">
    <name type="scientific">Phycomyces blakesleeanus (strain ATCC 8743b / DSM 1359 / FGSC 10004 / NBRC 33097 / NRRL 1555)</name>
    <dbReference type="NCBI Taxonomy" id="763407"/>
    <lineage>
        <taxon>Eukaryota</taxon>
        <taxon>Fungi</taxon>
        <taxon>Fungi incertae sedis</taxon>
        <taxon>Mucoromycota</taxon>
        <taxon>Mucoromycotina</taxon>
        <taxon>Mucoromycetes</taxon>
        <taxon>Mucorales</taxon>
        <taxon>Phycomycetaceae</taxon>
        <taxon>Phycomyces</taxon>
    </lineage>
</organism>
<keyword evidence="3" id="KW-0723">Serine/threonine-protein kinase</keyword>
<dbReference type="PROSITE" id="PS51190">
    <property type="entry name" value="FATC"/>
    <property type="match status" value="1"/>
</dbReference>
<dbReference type="EMBL" id="KV440971">
    <property type="protein sequence ID" value="OAD80331.1"/>
    <property type="molecule type" value="Genomic_DNA"/>
</dbReference>
<dbReference type="InterPro" id="IPR003151">
    <property type="entry name" value="PIK-rel_kinase_FAT"/>
</dbReference>
<dbReference type="PANTHER" id="PTHR11139:SF68">
    <property type="entry name" value="DNA-DEPENDENT PROTEIN KINASE CATALYTIC SUBUNIT"/>
    <property type="match status" value="1"/>
</dbReference>
<name>A0A167QV90_PHYB8</name>
<dbReference type="SUPFAM" id="SSF56112">
    <property type="entry name" value="Protein kinase-like (PK-like)"/>
    <property type="match status" value="1"/>
</dbReference>
<evidence type="ECO:0000256" key="7">
    <source>
        <dbReference type="SAM" id="MobiDB-lite"/>
    </source>
</evidence>
<evidence type="ECO:0000256" key="4">
    <source>
        <dbReference type="ARBA" id="ARBA00022553"/>
    </source>
</evidence>
<dbReference type="Gene3D" id="1.25.10.10">
    <property type="entry name" value="Leucine-rich Repeat Variant"/>
    <property type="match status" value="1"/>
</dbReference>
<dbReference type="PROSITE" id="PS50290">
    <property type="entry name" value="PI3_4_KINASE_3"/>
    <property type="match status" value="1"/>
</dbReference>
<dbReference type="Pfam" id="PF08163">
    <property type="entry name" value="DNAPKcs_CC3"/>
    <property type="match status" value="1"/>
</dbReference>
<dbReference type="SUPFAM" id="SSF48371">
    <property type="entry name" value="ARM repeat"/>
    <property type="match status" value="2"/>
</dbReference>
<dbReference type="Pfam" id="PF02259">
    <property type="entry name" value="FAT"/>
    <property type="match status" value="1"/>
</dbReference>
<dbReference type="Pfam" id="PF20500">
    <property type="entry name" value="DNA-PKcs_N"/>
    <property type="match status" value="1"/>
</dbReference>
<feature type="domain" description="PI3K/PI4K catalytic" evidence="8">
    <location>
        <begin position="3623"/>
        <end position="3946"/>
    </location>
</feature>
<feature type="domain" description="FATC" evidence="10">
    <location>
        <begin position="3991"/>
        <end position="4023"/>
    </location>
</feature>
<dbReference type="Gene3D" id="1.10.1070.11">
    <property type="entry name" value="Phosphatidylinositol 3-/4-kinase, catalytic domain"/>
    <property type="match status" value="1"/>
</dbReference>
<dbReference type="InParanoid" id="A0A167QV90"/>
<dbReference type="InterPro" id="IPR046803">
    <property type="entry name" value="DNAPKcs_CC1-2"/>
</dbReference>
<dbReference type="InterPro" id="IPR012582">
    <property type="entry name" value="DNAPKcs_CC3"/>
</dbReference>
<dbReference type="SMART" id="SM00146">
    <property type="entry name" value="PI3Kc"/>
    <property type="match status" value="1"/>
</dbReference>
<feature type="region of interest" description="Disordered" evidence="7">
    <location>
        <begin position="3909"/>
        <end position="3929"/>
    </location>
</feature>
<feature type="domain" description="FAT" evidence="9">
    <location>
        <begin position="2795"/>
        <end position="3440"/>
    </location>
</feature>
<evidence type="ECO:0000256" key="6">
    <source>
        <dbReference type="ARBA" id="ARBA00023242"/>
    </source>
</evidence>
<dbReference type="SMART" id="SM01344">
    <property type="entry name" value="NUC194"/>
    <property type="match status" value="1"/>
</dbReference>
<accession>A0A167QV90</accession>
<dbReference type="GO" id="GO:0000723">
    <property type="term" value="P:telomere maintenance"/>
    <property type="evidence" value="ECO:0007669"/>
    <property type="project" value="TreeGrafter"/>
</dbReference>
<keyword evidence="4" id="KW-0597">Phosphoprotein</keyword>
<evidence type="ECO:0000259" key="8">
    <source>
        <dbReference type="PROSITE" id="PS50290"/>
    </source>
</evidence>
<dbReference type="Pfam" id="PF19704">
    <property type="entry name" value="DNAPKcs_CC5"/>
    <property type="match status" value="2"/>
</dbReference>
<dbReference type="GO" id="GO:0005730">
    <property type="term" value="C:nucleolus"/>
    <property type="evidence" value="ECO:0007669"/>
    <property type="project" value="UniProtKB-SubCell"/>
</dbReference>
<dbReference type="OrthoDB" id="381190at2759"/>
<evidence type="ECO:0000313" key="12">
    <source>
        <dbReference type="Proteomes" id="UP000077315"/>
    </source>
</evidence>
<dbReference type="InterPro" id="IPR036940">
    <property type="entry name" value="PI3/4_kinase_cat_sf"/>
</dbReference>
<dbReference type="InterPro" id="IPR050517">
    <property type="entry name" value="DDR_Repair_Kinase"/>
</dbReference>
<keyword evidence="12" id="KW-1185">Reference proteome</keyword>
<evidence type="ECO:0000256" key="2">
    <source>
        <dbReference type="ARBA" id="ARBA00018077"/>
    </source>
</evidence>
<evidence type="ECO:0000256" key="3">
    <source>
        <dbReference type="ARBA" id="ARBA00022527"/>
    </source>
</evidence>
<evidence type="ECO:0000259" key="10">
    <source>
        <dbReference type="PROSITE" id="PS51190"/>
    </source>
</evidence>
<protein>
    <recommendedName>
        <fullName evidence="2">DNA-dependent protein kinase catalytic subunit</fullName>
    </recommendedName>
</protein>
<dbReference type="GO" id="GO:0006303">
    <property type="term" value="P:double-strand break repair via nonhomologous end joining"/>
    <property type="evidence" value="ECO:0007669"/>
    <property type="project" value="InterPro"/>
</dbReference>
<dbReference type="InterPro" id="IPR003152">
    <property type="entry name" value="FATC_dom"/>
</dbReference>
<dbReference type="InterPro" id="IPR037706">
    <property type="entry name" value="DNA-PK_dom"/>
</dbReference>
<dbReference type="InterPro" id="IPR046804">
    <property type="entry name" value="DNA-PKcs_N"/>
</dbReference>
<evidence type="ECO:0000259" key="9">
    <source>
        <dbReference type="PROSITE" id="PS51189"/>
    </source>
</evidence>
<dbReference type="PANTHER" id="PTHR11139">
    <property type="entry name" value="ATAXIA TELANGIECTASIA MUTATED ATM -RELATED"/>
    <property type="match status" value="1"/>
</dbReference>
<dbReference type="Proteomes" id="UP000077315">
    <property type="component" value="Unassembled WGS sequence"/>
</dbReference>
<dbReference type="CDD" id="cd05172">
    <property type="entry name" value="PIKKc_DNA-PK"/>
    <property type="match status" value="1"/>
</dbReference>
<dbReference type="InterPro" id="IPR016024">
    <property type="entry name" value="ARM-type_fold"/>
</dbReference>
<keyword evidence="5" id="KW-0227">DNA damage</keyword>
<comment type="subcellular location">
    <subcellularLocation>
        <location evidence="1">Nucleus</location>
        <location evidence="1">Nucleolus</location>
    </subcellularLocation>
</comment>
<dbReference type="SMART" id="SM01343">
    <property type="entry name" value="FATC"/>
    <property type="match status" value="1"/>
</dbReference>
<dbReference type="InterPro" id="IPR011009">
    <property type="entry name" value="Kinase-like_dom_sf"/>
</dbReference>
<dbReference type="GeneID" id="29001702"/>
<keyword evidence="3" id="KW-0418">Kinase</keyword>
<feature type="compositionally biased region" description="Polar residues" evidence="7">
    <location>
        <begin position="3909"/>
        <end position="3928"/>
    </location>
</feature>
<dbReference type="Pfam" id="PF02260">
    <property type="entry name" value="FATC"/>
    <property type="match status" value="1"/>
</dbReference>
<dbReference type="Pfam" id="PF00454">
    <property type="entry name" value="PI3_PI4_kinase"/>
    <property type="match status" value="1"/>
</dbReference>
<dbReference type="InterPro" id="IPR014009">
    <property type="entry name" value="PIK_FAT"/>
</dbReference>
<reference evidence="12" key="1">
    <citation type="submission" date="2015-06" db="EMBL/GenBank/DDBJ databases">
        <title>Expansion of signal transduction pathways in fungi by whole-genome duplication.</title>
        <authorList>
            <consortium name="DOE Joint Genome Institute"/>
            <person name="Corrochano L.M."/>
            <person name="Kuo A."/>
            <person name="Marcet-Houben M."/>
            <person name="Polaino S."/>
            <person name="Salamov A."/>
            <person name="Villalobos J.M."/>
            <person name="Alvarez M.I."/>
            <person name="Avalos J."/>
            <person name="Benito E.P."/>
            <person name="Benoit I."/>
            <person name="Burger G."/>
            <person name="Camino L.P."/>
            <person name="Canovas D."/>
            <person name="Cerda-Olmedo E."/>
            <person name="Cheng J.-F."/>
            <person name="Dominguez A."/>
            <person name="Elias M."/>
            <person name="Eslava A.P."/>
            <person name="Glaser F."/>
            <person name="Grimwood J."/>
            <person name="Gutierrez G."/>
            <person name="Heitman J."/>
            <person name="Henrissat B."/>
            <person name="Iturriaga E.A."/>
            <person name="Lang B.F."/>
            <person name="Lavin J.L."/>
            <person name="Lee S."/>
            <person name="Li W."/>
            <person name="Lindquist E."/>
            <person name="Lopez-Garcia S."/>
            <person name="Luque E.M."/>
            <person name="Marcos A.T."/>
            <person name="Martin J."/>
            <person name="McCluskey K."/>
            <person name="Medina H.R."/>
            <person name="Miralles-Duran A."/>
            <person name="Miyazaki A."/>
            <person name="Munoz-Torres E."/>
            <person name="Oguiza J.A."/>
            <person name="Ohm R."/>
            <person name="Olmedo M."/>
            <person name="Orejas M."/>
            <person name="Ortiz-Castellanos L."/>
            <person name="Pisabarro A.G."/>
            <person name="Rodriguez-Romero J."/>
            <person name="Ruiz-Herrera J."/>
            <person name="Ruiz-Vazquez R."/>
            <person name="Sanz C."/>
            <person name="Schackwitz W."/>
            <person name="Schmutz J."/>
            <person name="Shahriari M."/>
            <person name="Shelest E."/>
            <person name="Silva-Franco F."/>
            <person name="Soanes D."/>
            <person name="Syed K."/>
            <person name="Tagua V.G."/>
            <person name="Talbot N.J."/>
            <person name="Thon M."/>
            <person name="De vries R.P."/>
            <person name="Wiebenga A."/>
            <person name="Yadav J.S."/>
            <person name="Braun E.L."/>
            <person name="Baker S."/>
            <person name="Garre V."/>
            <person name="Horwitz B."/>
            <person name="Torres-Martinez S."/>
            <person name="Idnurm A."/>
            <person name="Herrera-Estrella A."/>
            <person name="Gabaldon T."/>
            <person name="Grigoriev I.V."/>
        </authorList>
    </citation>
    <scope>NUCLEOTIDE SEQUENCE [LARGE SCALE GENOMIC DNA]</scope>
    <source>
        <strain evidence="12">NRRL 1555(-)</strain>
    </source>
</reference>
<gene>
    <name evidence="11" type="ORF">PHYBLDRAFT_61381</name>
</gene>
<dbReference type="STRING" id="763407.A0A167QV90"/>
<proteinExistence type="predicted"/>
<dbReference type="Pfam" id="PF20502">
    <property type="entry name" value="DNAPKcs_CC1-2"/>
    <property type="match status" value="1"/>
</dbReference>
<dbReference type="VEuPathDB" id="FungiDB:PHYBLDRAFT_61381"/>
<dbReference type="InterPro" id="IPR011989">
    <property type="entry name" value="ARM-like"/>
</dbReference>
<dbReference type="PROSITE" id="PS51189">
    <property type="entry name" value="FAT"/>
    <property type="match status" value="1"/>
</dbReference>
<evidence type="ECO:0000313" key="11">
    <source>
        <dbReference type="EMBL" id="OAD80331.1"/>
    </source>
</evidence>
<evidence type="ECO:0000256" key="5">
    <source>
        <dbReference type="ARBA" id="ARBA00022763"/>
    </source>
</evidence>
<dbReference type="InterPro" id="IPR000403">
    <property type="entry name" value="PI3/4_kinase_cat_dom"/>
</dbReference>
<dbReference type="Gene3D" id="3.30.1010.10">
    <property type="entry name" value="Phosphatidylinositol 3-kinase Catalytic Subunit, Chain A, domain 4"/>
    <property type="match status" value="1"/>
</dbReference>
<keyword evidence="6" id="KW-0539">Nucleus</keyword>